<sequence length="124" mass="14219">MAAADQLRTDNSHGRLQGLQTASGSEQRGPRRCRGLWWSARHRRPASSITSSARHRRATAEEEEQCMAAEEEAVAKRGQARRAAAAHEEEEERRLRLRQRAQLRQPALPTRRHRRQQRLLPSGI</sequence>
<evidence type="ECO:0000313" key="2">
    <source>
        <dbReference type="EMBL" id="RCV12028.1"/>
    </source>
</evidence>
<feature type="compositionally biased region" description="Basic residues" evidence="1">
    <location>
        <begin position="30"/>
        <end position="45"/>
    </location>
</feature>
<reference evidence="2" key="1">
    <citation type="journal article" date="2012" name="Nat. Biotechnol.">
        <title>Reference genome sequence of the model plant Setaria.</title>
        <authorList>
            <person name="Bennetzen J.L."/>
            <person name="Schmutz J."/>
            <person name="Wang H."/>
            <person name="Percifield R."/>
            <person name="Hawkins J."/>
            <person name="Pontaroli A.C."/>
            <person name="Estep M."/>
            <person name="Feng L."/>
            <person name="Vaughn J.N."/>
            <person name="Grimwood J."/>
            <person name="Jenkins J."/>
            <person name="Barry K."/>
            <person name="Lindquist E."/>
            <person name="Hellsten U."/>
            <person name="Deshpande S."/>
            <person name="Wang X."/>
            <person name="Wu X."/>
            <person name="Mitros T."/>
            <person name="Triplett J."/>
            <person name="Yang X."/>
            <person name="Ye C.Y."/>
            <person name="Mauro-Herrera M."/>
            <person name="Wang L."/>
            <person name="Li P."/>
            <person name="Sharma M."/>
            <person name="Sharma R."/>
            <person name="Ronald P.C."/>
            <person name="Panaud O."/>
            <person name="Kellogg E.A."/>
            <person name="Brutnell T.P."/>
            <person name="Doust A.N."/>
            <person name="Tuskan G.A."/>
            <person name="Rokhsar D."/>
            <person name="Devos K.M."/>
        </authorList>
    </citation>
    <scope>NUCLEOTIDE SEQUENCE [LARGE SCALE GENOMIC DNA]</scope>
    <source>
        <strain evidence="2">Yugu1</strain>
    </source>
</reference>
<accession>A0A368Q2X9</accession>
<reference evidence="2" key="2">
    <citation type="submission" date="2015-07" db="EMBL/GenBank/DDBJ databases">
        <authorList>
            <person name="Noorani M."/>
        </authorList>
    </citation>
    <scope>NUCLEOTIDE SEQUENCE</scope>
    <source>
        <strain evidence="2">Yugu1</strain>
    </source>
</reference>
<evidence type="ECO:0000256" key="1">
    <source>
        <dbReference type="SAM" id="MobiDB-lite"/>
    </source>
</evidence>
<organism evidence="2">
    <name type="scientific">Setaria italica</name>
    <name type="common">Foxtail millet</name>
    <name type="synonym">Panicum italicum</name>
    <dbReference type="NCBI Taxonomy" id="4555"/>
    <lineage>
        <taxon>Eukaryota</taxon>
        <taxon>Viridiplantae</taxon>
        <taxon>Streptophyta</taxon>
        <taxon>Embryophyta</taxon>
        <taxon>Tracheophyta</taxon>
        <taxon>Spermatophyta</taxon>
        <taxon>Magnoliopsida</taxon>
        <taxon>Liliopsida</taxon>
        <taxon>Poales</taxon>
        <taxon>Poaceae</taxon>
        <taxon>PACMAD clade</taxon>
        <taxon>Panicoideae</taxon>
        <taxon>Panicodae</taxon>
        <taxon>Paniceae</taxon>
        <taxon>Cenchrinae</taxon>
        <taxon>Setaria</taxon>
    </lineage>
</organism>
<dbReference type="EMBL" id="CM003529">
    <property type="protein sequence ID" value="RCV12028.1"/>
    <property type="molecule type" value="Genomic_DNA"/>
</dbReference>
<dbReference type="AlphaFoldDB" id="A0A368Q2X9"/>
<feature type="region of interest" description="Disordered" evidence="1">
    <location>
        <begin position="1"/>
        <end position="124"/>
    </location>
</feature>
<protein>
    <submittedName>
        <fullName evidence="2">Uncharacterized protein</fullName>
    </submittedName>
</protein>
<proteinExistence type="predicted"/>
<name>A0A368Q2X9_SETIT</name>
<feature type="compositionally biased region" description="Acidic residues" evidence="1">
    <location>
        <begin position="61"/>
        <end position="72"/>
    </location>
</feature>
<gene>
    <name evidence="2" type="ORF">SETIT_2G235100v2</name>
</gene>